<dbReference type="SUPFAM" id="SSF159594">
    <property type="entry name" value="XCC0632-like"/>
    <property type="match status" value="1"/>
</dbReference>
<accession>A0A8J6NRA1</accession>
<gene>
    <name evidence="2" type="ORF">H8D96_04270</name>
</gene>
<evidence type="ECO:0000313" key="3">
    <source>
        <dbReference type="Proteomes" id="UP000605201"/>
    </source>
</evidence>
<reference evidence="2 3" key="1">
    <citation type="submission" date="2020-08" db="EMBL/GenBank/DDBJ databases">
        <title>Bridging the membrane lipid divide: bacteria of the FCB group superphylum have the potential to synthesize archaeal ether lipids.</title>
        <authorList>
            <person name="Villanueva L."/>
            <person name="Von Meijenfeldt F.A.B."/>
            <person name="Westbye A.B."/>
            <person name="Yadav S."/>
            <person name="Hopmans E.C."/>
            <person name="Dutilh B.E."/>
            <person name="Sinninghe Damste J.S."/>
        </authorList>
    </citation>
    <scope>NUCLEOTIDE SEQUENCE [LARGE SCALE GENOMIC DNA]</scope>
    <source>
        <strain evidence="2">NIOZ-UU17</strain>
    </source>
</reference>
<feature type="domain" description="ABC-type transport auxiliary lipoprotein component" evidence="1">
    <location>
        <begin position="44"/>
        <end position="199"/>
    </location>
</feature>
<dbReference type="Proteomes" id="UP000605201">
    <property type="component" value="Unassembled WGS sequence"/>
</dbReference>
<proteinExistence type="predicted"/>
<protein>
    <submittedName>
        <fullName evidence="2">Membrane integrity-associated transporter subunit PqiC</fullName>
    </submittedName>
</protein>
<dbReference type="AlphaFoldDB" id="A0A8J6NRA1"/>
<dbReference type="PROSITE" id="PS51257">
    <property type="entry name" value="PROKAR_LIPOPROTEIN"/>
    <property type="match status" value="1"/>
</dbReference>
<dbReference type="Pfam" id="PF03886">
    <property type="entry name" value="ABC_trans_aux"/>
    <property type="match status" value="1"/>
</dbReference>
<dbReference type="EMBL" id="JACNIG010000113">
    <property type="protein sequence ID" value="MBC8431114.1"/>
    <property type="molecule type" value="Genomic_DNA"/>
</dbReference>
<dbReference type="InterPro" id="IPR005586">
    <property type="entry name" value="ABC_trans_aux"/>
</dbReference>
<organism evidence="2 3">
    <name type="scientific">Candidatus Desulfatibia vada</name>
    <dbReference type="NCBI Taxonomy" id="2841696"/>
    <lineage>
        <taxon>Bacteria</taxon>
        <taxon>Pseudomonadati</taxon>
        <taxon>Thermodesulfobacteriota</taxon>
        <taxon>Desulfobacteria</taxon>
        <taxon>Desulfobacterales</taxon>
        <taxon>Desulfobacterales incertae sedis</taxon>
        <taxon>Candidatus Desulfatibia</taxon>
    </lineage>
</organism>
<sequence length="213" mass="23572">MMLSFSRIRLVFVFVLAGGFLTGCVTATTPATRFYVLNPLTPGAGLSRDAGLNGELSVEVASLRLPQYLERPQIVTRSSENRLELAEFHQWGGNLRKNMMRVLAKNFSQFLATPNIAISPHRPSIPPDFLVELEVMQFERDSHGQVRLSTQWRLSCGKDRMPLATHMTDLSSATVPAGSDFDHTVSAMSTLLGELSQIIGREIVKNVNRSSDP</sequence>
<evidence type="ECO:0000259" key="1">
    <source>
        <dbReference type="Pfam" id="PF03886"/>
    </source>
</evidence>
<name>A0A8J6NRA1_9BACT</name>
<comment type="caution">
    <text evidence="2">The sequence shown here is derived from an EMBL/GenBank/DDBJ whole genome shotgun (WGS) entry which is preliminary data.</text>
</comment>
<dbReference type="Gene3D" id="3.40.50.10610">
    <property type="entry name" value="ABC-type transport auxiliary lipoprotein component"/>
    <property type="match status" value="1"/>
</dbReference>
<evidence type="ECO:0000313" key="2">
    <source>
        <dbReference type="EMBL" id="MBC8431114.1"/>
    </source>
</evidence>